<dbReference type="AlphaFoldDB" id="A0A1J5QC22"/>
<reference evidence="4" key="1">
    <citation type="submission" date="2016-10" db="EMBL/GenBank/DDBJ databases">
        <title>Sequence of Gallionella enrichment culture.</title>
        <authorList>
            <person name="Poehlein A."/>
            <person name="Muehling M."/>
            <person name="Daniel R."/>
        </authorList>
    </citation>
    <scope>NUCLEOTIDE SEQUENCE</scope>
</reference>
<organism evidence="4">
    <name type="scientific">mine drainage metagenome</name>
    <dbReference type="NCBI Taxonomy" id="410659"/>
    <lineage>
        <taxon>unclassified sequences</taxon>
        <taxon>metagenomes</taxon>
        <taxon>ecological metagenomes</taxon>
    </lineage>
</organism>
<dbReference type="PANTHER" id="PTHR48081">
    <property type="entry name" value="AB HYDROLASE SUPERFAMILY PROTEIN C4A8.06C"/>
    <property type="match status" value="1"/>
</dbReference>
<evidence type="ECO:0000313" key="4">
    <source>
        <dbReference type="EMBL" id="OIQ80746.1"/>
    </source>
</evidence>
<dbReference type="SUPFAM" id="SSF53474">
    <property type="entry name" value="alpha/beta-Hydrolases"/>
    <property type="match status" value="1"/>
</dbReference>
<dbReference type="PANTHER" id="PTHR48081:SF30">
    <property type="entry name" value="ACETYL-HYDROLASE LIPR-RELATED"/>
    <property type="match status" value="1"/>
</dbReference>
<dbReference type="EC" id="3.1.1.83" evidence="4"/>
<dbReference type="GO" id="GO:0004806">
    <property type="term" value="F:triacylglycerol lipase activity"/>
    <property type="evidence" value="ECO:0007669"/>
    <property type="project" value="TreeGrafter"/>
</dbReference>
<dbReference type="InterPro" id="IPR013094">
    <property type="entry name" value="AB_hydrolase_3"/>
</dbReference>
<accession>A0A1J5QC22</accession>
<dbReference type="InterPro" id="IPR002168">
    <property type="entry name" value="Lipase_GDXG_HIS_AS"/>
</dbReference>
<sequence length="298" mass="32024">MASFCAYLLNPLIRWQVGRRLGGALDVSQVRAVFEGTQLPGPRGVQYIAASVGAVDGEWVEAHAASGLVLLYLHGGGYVAGTPRTHRPITGGFAQRGLRVFAPEYRRPPEHPFLAAVEDGVAAYRGLLTQGIAPEALAIAGESAGGGLALAVLLAARAAGLALPACAVLFSPWVDLTCTGETWQTNAQRDPMLRRVSAQQLARLYLKDAPPETPLASPLYADLAGLSPMLIHVGEREVLRDDATRLAERLRVAGVAAELKIWPVVPHAWRLFPAFLPEARQSLEEAARFIRAHRRADL</sequence>
<comment type="similarity">
    <text evidence="1">Belongs to the 'GDXG' lipolytic enzyme family.</text>
</comment>
<evidence type="ECO:0000259" key="3">
    <source>
        <dbReference type="Pfam" id="PF07859"/>
    </source>
</evidence>
<dbReference type="InterPro" id="IPR029058">
    <property type="entry name" value="AB_hydrolase_fold"/>
</dbReference>
<evidence type="ECO:0000256" key="1">
    <source>
        <dbReference type="ARBA" id="ARBA00010515"/>
    </source>
</evidence>
<dbReference type="PROSITE" id="PS01173">
    <property type="entry name" value="LIPASE_GDXG_HIS"/>
    <property type="match status" value="1"/>
</dbReference>
<dbReference type="EMBL" id="MLJW01001018">
    <property type="protein sequence ID" value="OIQ80746.1"/>
    <property type="molecule type" value="Genomic_DNA"/>
</dbReference>
<evidence type="ECO:0000256" key="2">
    <source>
        <dbReference type="ARBA" id="ARBA00022801"/>
    </source>
</evidence>
<comment type="caution">
    <text evidence="4">The sequence shown here is derived from an EMBL/GenBank/DDBJ whole genome shotgun (WGS) entry which is preliminary data.</text>
</comment>
<gene>
    <name evidence="4" type="primary">mlhB_3</name>
    <name evidence="4" type="ORF">GALL_374940</name>
</gene>
<keyword evidence="2 4" id="KW-0378">Hydrolase</keyword>
<dbReference type="InterPro" id="IPR050300">
    <property type="entry name" value="GDXG_lipolytic_enzyme"/>
</dbReference>
<dbReference type="Pfam" id="PF07859">
    <property type="entry name" value="Abhydrolase_3"/>
    <property type="match status" value="1"/>
</dbReference>
<dbReference type="Gene3D" id="3.40.50.1820">
    <property type="entry name" value="alpha/beta hydrolase"/>
    <property type="match status" value="1"/>
</dbReference>
<protein>
    <submittedName>
        <fullName evidence="4">Monoterpene epsilon-lactone hydrolase</fullName>
        <ecNumber evidence="4">3.1.1.83</ecNumber>
    </submittedName>
</protein>
<feature type="domain" description="Alpha/beta hydrolase fold-3" evidence="3">
    <location>
        <begin position="70"/>
        <end position="269"/>
    </location>
</feature>
<proteinExistence type="inferred from homology"/>
<name>A0A1J5QC22_9ZZZZ</name>